<feature type="non-terminal residue" evidence="1">
    <location>
        <position position="1"/>
    </location>
</feature>
<keyword evidence="2" id="KW-1185">Reference proteome</keyword>
<proteinExistence type="predicted"/>
<evidence type="ECO:0000313" key="2">
    <source>
        <dbReference type="Proteomes" id="UP000265520"/>
    </source>
</evidence>
<protein>
    <submittedName>
        <fullName evidence="1">Uncharacterized protein</fullName>
    </submittedName>
</protein>
<name>A0A392SBF1_9FABA</name>
<sequence>IAVAQHASSCRGRGLVSVFGATRERVLRNAQCNHVFPVFLLVFAQRASCAAQRAGLLIQG</sequence>
<evidence type="ECO:0000313" key="1">
    <source>
        <dbReference type="EMBL" id="MCI45186.1"/>
    </source>
</evidence>
<dbReference type="Proteomes" id="UP000265520">
    <property type="component" value="Unassembled WGS sequence"/>
</dbReference>
<reference evidence="1 2" key="1">
    <citation type="journal article" date="2018" name="Front. Plant Sci.">
        <title>Red Clover (Trifolium pratense) and Zigzag Clover (T. medium) - A Picture of Genomic Similarities and Differences.</title>
        <authorList>
            <person name="Dluhosova J."/>
            <person name="Istvanek J."/>
            <person name="Nedelnik J."/>
            <person name="Repkova J."/>
        </authorList>
    </citation>
    <scope>NUCLEOTIDE SEQUENCE [LARGE SCALE GENOMIC DNA]</scope>
    <source>
        <strain evidence="2">cv. 10/8</strain>
        <tissue evidence="1">Leaf</tissue>
    </source>
</reference>
<comment type="caution">
    <text evidence="1">The sequence shown here is derived from an EMBL/GenBank/DDBJ whole genome shotgun (WGS) entry which is preliminary data.</text>
</comment>
<organism evidence="1 2">
    <name type="scientific">Trifolium medium</name>
    <dbReference type="NCBI Taxonomy" id="97028"/>
    <lineage>
        <taxon>Eukaryota</taxon>
        <taxon>Viridiplantae</taxon>
        <taxon>Streptophyta</taxon>
        <taxon>Embryophyta</taxon>
        <taxon>Tracheophyta</taxon>
        <taxon>Spermatophyta</taxon>
        <taxon>Magnoliopsida</taxon>
        <taxon>eudicotyledons</taxon>
        <taxon>Gunneridae</taxon>
        <taxon>Pentapetalae</taxon>
        <taxon>rosids</taxon>
        <taxon>fabids</taxon>
        <taxon>Fabales</taxon>
        <taxon>Fabaceae</taxon>
        <taxon>Papilionoideae</taxon>
        <taxon>50 kb inversion clade</taxon>
        <taxon>NPAAA clade</taxon>
        <taxon>Hologalegina</taxon>
        <taxon>IRL clade</taxon>
        <taxon>Trifolieae</taxon>
        <taxon>Trifolium</taxon>
    </lineage>
</organism>
<dbReference type="EMBL" id="LXQA010340599">
    <property type="protein sequence ID" value="MCI45186.1"/>
    <property type="molecule type" value="Genomic_DNA"/>
</dbReference>
<accession>A0A392SBF1</accession>
<dbReference type="AlphaFoldDB" id="A0A392SBF1"/>